<sequence length="127" mass="14087">MQIRPTDHLTEDLKTSTNLVRRPVDGIVLTSSGRAIPQPPWIFPDDPQSQADYDNWLLAQSREEAVLLDEALILARLDDLAAGGLDGTSRQLLSDFLFGILAPEFEARPLPEAGLPELLSDGVRLRW</sequence>
<reference evidence="1 2" key="1">
    <citation type="submission" date="2017-06" db="EMBL/GenBank/DDBJ databases">
        <authorList>
            <person name="Kim H.J."/>
            <person name="Triplett B.A."/>
        </authorList>
    </citation>
    <scope>NUCLEOTIDE SEQUENCE [LARGE SCALE GENOMIC DNA]</scope>
    <source>
        <strain evidence="1 2">U15</strain>
    </source>
</reference>
<accession>A0A239M0Y8</accession>
<dbReference type="Proteomes" id="UP000198284">
    <property type="component" value="Unassembled WGS sequence"/>
</dbReference>
<name>A0A239M0Y8_9BURK</name>
<protein>
    <submittedName>
        <fullName evidence="1">Uncharacterized protein</fullName>
    </submittedName>
</protein>
<dbReference type="RefSeq" id="WP_089401711.1">
    <property type="nucleotide sequence ID" value="NZ_FZOT01000028.1"/>
</dbReference>
<dbReference type="EMBL" id="FZOT01000028">
    <property type="protein sequence ID" value="SNT35579.1"/>
    <property type="molecule type" value="Genomic_DNA"/>
</dbReference>
<organism evidence="1 2">
    <name type="scientific">Noviherbaspirillum humi</name>
    <dbReference type="NCBI Taxonomy" id="1688639"/>
    <lineage>
        <taxon>Bacteria</taxon>
        <taxon>Pseudomonadati</taxon>
        <taxon>Pseudomonadota</taxon>
        <taxon>Betaproteobacteria</taxon>
        <taxon>Burkholderiales</taxon>
        <taxon>Oxalobacteraceae</taxon>
        <taxon>Noviherbaspirillum</taxon>
    </lineage>
</organism>
<gene>
    <name evidence="1" type="ORF">SAMN06265795_12827</name>
</gene>
<evidence type="ECO:0000313" key="2">
    <source>
        <dbReference type="Proteomes" id="UP000198284"/>
    </source>
</evidence>
<proteinExistence type="predicted"/>
<keyword evidence="2" id="KW-1185">Reference proteome</keyword>
<evidence type="ECO:0000313" key="1">
    <source>
        <dbReference type="EMBL" id="SNT35579.1"/>
    </source>
</evidence>
<dbReference type="AlphaFoldDB" id="A0A239M0Y8"/>